<name>A0A438FWT9_VITVI</name>
<protein>
    <recommendedName>
        <fullName evidence="3">DUF4283 domain-containing protein</fullName>
    </recommendedName>
</protein>
<organism evidence="1 2">
    <name type="scientific">Vitis vinifera</name>
    <name type="common">Grape</name>
    <dbReference type="NCBI Taxonomy" id="29760"/>
    <lineage>
        <taxon>Eukaryota</taxon>
        <taxon>Viridiplantae</taxon>
        <taxon>Streptophyta</taxon>
        <taxon>Embryophyta</taxon>
        <taxon>Tracheophyta</taxon>
        <taxon>Spermatophyta</taxon>
        <taxon>Magnoliopsida</taxon>
        <taxon>eudicotyledons</taxon>
        <taxon>Gunneridae</taxon>
        <taxon>Pentapetalae</taxon>
        <taxon>rosids</taxon>
        <taxon>Vitales</taxon>
        <taxon>Vitaceae</taxon>
        <taxon>Viteae</taxon>
        <taxon>Vitis</taxon>
    </lineage>
</organism>
<dbReference type="AlphaFoldDB" id="A0A438FWT9"/>
<proteinExistence type="predicted"/>
<accession>A0A438FWT9</accession>
<sequence length="364" mass="40694">MSCWLEMVEAYCRDEDVKEYVKAWAEEGGCTRSINPMVRGDSLFVQLNQWRLRRYTIIFLGKRSQGYIFSVGFGKEELEWLLEQLKKDVELEVAKGFIGKTKGKTRTHLLEICFNNRRRFLKITKFVTKWKPSTLVVLEGVKGSGWEALRKVGKGIHKGCWSNADVVVEKEPRNGALLPVGKWAKVIICESQGRVHDWVYVGKVIARMMVEPHFEEFGEGKGCIPGLFEACRVVEGKVVGGDAPKCRVACVAGEIFEAFTVETKGDEGLSCCNLSNMLLYSNPMELIFATQDVPNLKFPSDESSLLVGVPISEGVASLRKASNQKLEGCFFHREPLSNLKGFASQVEEDGKGSIGVGEFEDQNC</sequence>
<evidence type="ECO:0000313" key="2">
    <source>
        <dbReference type="Proteomes" id="UP000288805"/>
    </source>
</evidence>
<dbReference type="Proteomes" id="UP000288805">
    <property type="component" value="Unassembled WGS sequence"/>
</dbReference>
<dbReference type="EMBL" id="QGNW01000720">
    <property type="protein sequence ID" value="RVW64432.1"/>
    <property type="molecule type" value="Genomic_DNA"/>
</dbReference>
<gene>
    <name evidence="1" type="ORF">CK203_061715</name>
</gene>
<evidence type="ECO:0000313" key="1">
    <source>
        <dbReference type="EMBL" id="RVW64432.1"/>
    </source>
</evidence>
<evidence type="ECO:0008006" key="3">
    <source>
        <dbReference type="Google" id="ProtNLM"/>
    </source>
</evidence>
<reference evidence="1 2" key="1">
    <citation type="journal article" date="2018" name="PLoS Genet.">
        <title>Population sequencing reveals clonal diversity and ancestral inbreeding in the grapevine cultivar Chardonnay.</title>
        <authorList>
            <person name="Roach M.J."/>
            <person name="Johnson D.L."/>
            <person name="Bohlmann J."/>
            <person name="van Vuuren H.J."/>
            <person name="Jones S.J."/>
            <person name="Pretorius I.S."/>
            <person name="Schmidt S.A."/>
            <person name="Borneman A.R."/>
        </authorList>
    </citation>
    <scope>NUCLEOTIDE SEQUENCE [LARGE SCALE GENOMIC DNA]</scope>
    <source>
        <strain evidence="2">cv. Chardonnay</strain>
        <tissue evidence="1">Leaf</tissue>
    </source>
</reference>
<comment type="caution">
    <text evidence="1">The sequence shown here is derived from an EMBL/GenBank/DDBJ whole genome shotgun (WGS) entry which is preliminary data.</text>
</comment>